<comment type="caution">
    <text evidence="2">The sequence shown here is derived from an EMBL/GenBank/DDBJ whole genome shotgun (WGS) entry which is preliminary data.</text>
</comment>
<evidence type="ECO:0000259" key="1">
    <source>
        <dbReference type="PROSITE" id="PS50052"/>
    </source>
</evidence>
<dbReference type="InterPro" id="IPR008145">
    <property type="entry name" value="GK/Ca_channel_bsu"/>
</dbReference>
<keyword evidence="4" id="KW-1185">Reference proteome</keyword>
<dbReference type="EMBL" id="CAJOBC010086917">
    <property type="protein sequence ID" value="CAF4350060.1"/>
    <property type="molecule type" value="Genomic_DNA"/>
</dbReference>
<accession>A0A815S262</accession>
<dbReference type="Proteomes" id="UP000681722">
    <property type="component" value="Unassembled WGS sequence"/>
</dbReference>
<dbReference type="PROSITE" id="PS50052">
    <property type="entry name" value="GUANYLATE_KINASE_2"/>
    <property type="match status" value="1"/>
</dbReference>
<dbReference type="EMBL" id="CAJNOQ010021428">
    <property type="protein sequence ID" value="CAF1485918.1"/>
    <property type="molecule type" value="Genomic_DNA"/>
</dbReference>
<dbReference type="OrthoDB" id="336747at2759"/>
<name>A0A815S262_9BILA</name>
<reference evidence="2" key="1">
    <citation type="submission" date="2021-02" db="EMBL/GenBank/DDBJ databases">
        <authorList>
            <person name="Nowell W R."/>
        </authorList>
    </citation>
    <scope>NUCLEOTIDE SEQUENCE</scope>
</reference>
<evidence type="ECO:0000313" key="3">
    <source>
        <dbReference type="EMBL" id="CAF4350060.1"/>
    </source>
</evidence>
<dbReference type="Pfam" id="PF00625">
    <property type="entry name" value="Guanylate_kin"/>
    <property type="match status" value="1"/>
</dbReference>
<dbReference type="Proteomes" id="UP000663829">
    <property type="component" value="Unassembled WGS sequence"/>
</dbReference>
<dbReference type="InterPro" id="IPR050716">
    <property type="entry name" value="MAGUK"/>
</dbReference>
<proteinExistence type="predicted"/>
<evidence type="ECO:0000313" key="2">
    <source>
        <dbReference type="EMBL" id="CAF1485918.1"/>
    </source>
</evidence>
<dbReference type="Gene3D" id="3.40.50.300">
    <property type="entry name" value="P-loop containing nucleotide triphosphate hydrolases"/>
    <property type="match status" value="1"/>
</dbReference>
<feature type="non-terminal residue" evidence="2">
    <location>
        <position position="1"/>
    </location>
</feature>
<sequence>MMCDTANNEYLEYGTHEDAVYRTKLETIKNIHRQGLILILAILDVEPQALKVLRTAEFAPFVVFITAPNLSQIKDIKGVNDIFGVGHG</sequence>
<protein>
    <recommendedName>
        <fullName evidence="1">Guanylate kinase-like domain-containing protein</fullName>
    </recommendedName>
</protein>
<feature type="domain" description="Guanylate kinase-like" evidence="1">
    <location>
        <begin position="1"/>
        <end position="88"/>
    </location>
</feature>
<dbReference type="SUPFAM" id="SSF52540">
    <property type="entry name" value="P-loop containing nucleoside triphosphate hydrolases"/>
    <property type="match status" value="1"/>
</dbReference>
<dbReference type="AlphaFoldDB" id="A0A815S262"/>
<dbReference type="InterPro" id="IPR008144">
    <property type="entry name" value="Guanylate_kin-like_dom"/>
</dbReference>
<gene>
    <name evidence="2" type="ORF">GPM918_LOCUS36040</name>
    <name evidence="3" type="ORF">SRO942_LOCUS36770</name>
</gene>
<dbReference type="Gene3D" id="3.30.63.10">
    <property type="entry name" value="Guanylate Kinase phosphate binding domain"/>
    <property type="match status" value="1"/>
</dbReference>
<dbReference type="PANTHER" id="PTHR23122">
    <property type="entry name" value="MEMBRANE-ASSOCIATED GUANYLATE KINASE MAGUK"/>
    <property type="match status" value="1"/>
</dbReference>
<evidence type="ECO:0000313" key="4">
    <source>
        <dbReference type="Proteomes" id="UP000663829"/>
    </source>
</evidence>
<dbReference type="InterPro" id="IPR027417">
    <property type="entry name" value="P-loop_NTPase"/>
</dbReference>
<organism evidence="2 4">
    <name type="scientific">Didymodactylos carnosus</name>
    <dbReference type="NCBI Taxonomy" id="1234261"/>
    <lineage>
        <taxon>Eukaryota</taxon>
        <taxon>Metazoa</taxon>
        <taxon>Spiralia</taxon>
        <taxon>Gnathifera</taxon>
        <taxon>Rotifera</taxon>
        <taxon>Eurotatoria</taxon>
        <taxon>Bdelloidea</taxon>
        <taxon>Philodinida</taxon>
        <taxon>Philodinidae</taxon>
        <taxon>Didymodactylos</taxon>
    </lineage>
</organism>